<keyword evidence="4 9" id="KW-0645">Protease</keyword>
<evidence type="ECO:0000313" key="12">
    <source>
        <dbReference type="Proteomes" id="UP000214760"/>
    </source>
</evidence>
<dbReference type="SUPFAM" id="SSF53187">
    <property type="entry name" value="Zn-dependent exopeptidases"/>
    <property type="match status" value="1"/>
</dbReference>
<sequence length="463" mass="51213">MTAKELQKELTWEFPDVAKAAPDQVKAAYDFAEGYKDFLGKAKTEREFTEESVKLLDEAGYRPIEKGKTYQPGDKVYYVNRGKSLIMTTFGRKPMEEGLRLNAAHIDSPRLDLKAQPLFEKDGIAYFKPHYYGGIRKYQWVTVPLAMHGVFVKKDGSVIKLNVGEEPGDPMFLITDLLPHLGAKQNGKKLSEAITGEDLNIVVGSLPFVDDSDDKIKEPVKLKALELLHEKYGVTERDFLRAEIEFVPAAKPVDIGFDRSMIGGYGQDDKVCAYPALIAEIEAKDPEYTTVTVLTDKEEIGSDGNTGLNSDYMLHYIEDLAAAYHADVREVLRKSICLSSDVGAAFDPTFPQVFEKNNSAFLGKGVSLIKYTGSRGKSGSNDASAELMNQIMNILDDHNVMWQAGELGKVDEGGGGTVAKYVAGKDINVVDLGVPVLCMHSPFELTSKMDVYSAYLAYKAFYD</sequence>
<protein>
    <recommendedName>
        <fullName evidence="10">M18 family aminopeptidase</fullName>
        <ecNumber evidence="10">3.4.11.-</ecNumber>
    </recommendedName>
</protein>
<evidence type="ECO:0000256" key="3">
    <source>
        <dbReference type="ARBA" id="ARBA00022438"/>
    </source>
</evidence>
<name>A0A1I6ICR7_9FIRM</name>
<evidence type="ECO:0000256" key="8">
    <source>
        <dbReference type="ARBA" id="ARBA00023049"/>
    </source>
</evidence>
<evidence type="ECO:0000256" key="1">
    <source>
        <dbReference type="ARBA" id="ARBA00001947"/>
    </source>
</evidence>
<evidence type="ECO:0000256" key="6">
    <source>
        <dbReference type="ARBA" id="ARBA00022801"/>
    </source>
</evidence>
<dbReference type="GO" id="GO:0006508">
    <property type="term" value="P:proteolysis"/>
    <property type="evidence" value="ECO:0007669"/>
    <property type="project" value="UniProtKB-KW"/>
</dbReference>
<dbReference type="RefSeq" id="WP_031471199.1">
    <property type="nucleotide sequence ID" value="NZ_FOZC01000001.1"/>
</dbReference>
<dbReference type="GO" id="GO:0008237">
    <property type="term" value="F:metallopeptidase activity"/>
    <property type="evidence" value="ECO:0007669"/>
    <property type="project" value="UniProtKB-KW"/>
</dbReference>
<organism evidence="11 12">
    <name type="scientific">[Clostridium] aminophilum</name>
    <dbReference type="NCBI Taxonomy" id="1526"/>
    <lineage>
        <taxon>Bacteria</taxon>
        <taxon>Bacillati</taxon>
        <taxon>Bacillota</taxon>
        <taxon>Clostridia</taxon>
        <taxon>Lachnospirales</taxon>
        <taxon>Lachnospiraceae</taxon>
    </lineage>
</organism>
<keyword evidence="8 9" id="KW-0482">Metalloprotease</keyword>
<keyword evidence="3 9" id="KW-0031">Aminopeptidase</keyword>
<dbReference type="Pfam" id="PF02127">
    <property type="entry name" value="Peptidase_M18"/>
    <property type="match status" value="1"/>
</dbReference>
<dbReference type="PRINTS" id="PR00932">
    <property type="entry name" value="AMINO1PTASE"/>
</dbReference>
<evidence type="ECO:0000313" key="11">
    <source>
        <dbReference type="EMBL" id="SFR64498.1"/>
    </source>
</evidence>
<dbReference type="EC" id="3.4.11.-" evidence="10"/>
<proteinExistence type="inferred from homology"/>
<dbReference type="GO" id="GO:0004177">
    <property type="term" value="F:aminopeptidase activity"/>
    <property type="evidence" value="ECO:0007669"/>
    <property type="project" value="UniProtKB-KW"/>
</dbReference>
<evidence type="ECO:0000256" key="4">
    <source>
        <dbReference type="ARBA" id="ARBA00022670"/>
    </source>
</evidence>
<keyword evidence="7 9" id="KW-0862">Zinc</keyword>
<evidence type="ECO:0000256" key="7">
    <source>
        <dbReference type="ARBA" id="ARBA00022833"/>
    </source>
</evidence>
<dbReference type="SUPFAM" id="SSF101821">
    <property type="entry name" value="Aminopeptidase/glucanase lid domain"/>
    <property type="match status" value="1"/>
</dbReference>
<evidence type="ECO:0000256" key="10">
    <source>
        <dbReference type="RuleBase" id="RU004387"/>
    </source>
</evidence>
<evidence type="ECO:0000256" key="9">
    <source>
        <dbReference type="RuleBase" id="RU004386"/>
    </source>
</evidence>
<evidence type="ECO:0000256" key="5">
    <source>
        <dbReference type="ARBA" id="ARBA00022723"/>
    </source>
</evidence>
<dbReference type="GO" id="GO:0005737">
    <property type="term" value="C:cytoplasm"/>
    <property type="evidence" value="ECO:0007669"/>
    <property type="project" value="UniProtKB-ARBA"/>
</dbReference>
<dbReference type="NCBIfam" id="NF002600">
    <property type="entry name" value="PRK02256.1"/>
    <property type="match status" value="1"/>
</dbReference>
<dbReference type="InterPro" id="IPR023358">
    <property type="entry name" value="Peptidase_M18_dom2"/>
</dbReference>
<comment type="similarity">
    <text evidence="2 9">Belongs to the peptidase M18 family.</text>
</comment>
<dbReference type="PANTHER" id="PTHR28570:SF2">
    <property type="entry name" value="M18 FAMILY AMINOPEPTIDASE 1-RELATED"/>
    <property type="match status" value="1"/>
</dbReference>
<keyword evidence="5 9" id="KW-0479">Metal-binding</keyword>
<accession>A0A1I6ICR7</accession>
<keyword evidence="6 9" id="KW-0378">Hydrolase</keyword>
<reference evidence="11 12" key="1">
    <citation type="submission" date="2016-10" db="EMBL/GenBank/DDBJ databases">
        <authorList>
            <person name="de Groot N.N."/>
        </authorList>
    </citation>
    <scope>NUCLEOTIDE SEQUENCE [LARGE SCALE GENOMIC DNA]</scope>
    <source>
        <strain evidence="11 12">F</strain>
    </source>
</reference>
<evidence type="ECO:0000256" key="2">
    <source>
        <dbReference type="ARBA" id="ARBA00008290"/>
    </source>
</evidence>
<dbReference type="InterPro" id="IPR001948">
    <property type="entry name" value="Peptidase_M18"/>
</dbReference>
<comment type="cofactor">
    <cofactor evidence="1 10">
        <name>Zn(2+)</name>
        <dbReference type="ChEBI" id="CHEBI:29105"/>
    </cofactor>
</comment>
<dbReference type="Gene3D" id="2.30.250.10">
    <property type="entry name" value="Aminopeptidase i, Domain 2"/>
    <property type="match status" value="1"/>
</dbReference>
<dbReference type="AlphaFoldDB" id="A0A1I6ICR7"/>
<dbReference type="Proteomes" id="UP000214760">
    <property type="component" value="Unassembled WGS sequence"/>
</dbReference>
<gene>
    <name evidence="11" type="ORF">SAMN02910262_00225</name>
</gene>
<dbReference type="EMBL" id="FOZC01000001">
    <property type="protein sequence ID" value="SFR64498.1"/>
    <property type="molecule type" value="Genomic_DNA"/>
</dbReference>
<dbReference type="Gene3D" id="3.40.630.10">
    <property type="entry name" value="Zn peptidases"/>
    <property type="match status" value="1"/>
</dbReference>
<dbReference type="GO" id="GO:0008270">
    <property type="term" value="F:zinc ion binding"/>
    <property type="evidence" value="ECO:0007669"/>
    <property type="project" value="InterPro"/>
</dbReference>
<dbReference type="PANTHER" id="PTHR28570">
    <property type="entry name" value="ASPARTYL AMINOPEPTIDASE"/>
    <property type="match status" value="1"/>
</dbReference>